<dbReference type="GeneID" id="93609091"/>
<protein>
    <submittedName>
        <fullName evidence="2">Uncharacterized protein</fullName>
    </submittedName>
</protein>
<accession>I1BMI5</accession>
<reference evidence="2 3" key="1">
    <citation type="journal article" date="2009" name="PLoS Genet.">
        <title>Genomic analysis of the basal lineage fungus Rhizopus oryzae reveals a whole-genome duplication.</title>
        <authorList>
            <person name="Ma L.-J."/>
            <person name="Ibrahim A.S."/>
            <person name="Skory C."/>
            <person name="Grabherr M.G."/>
            <person name="Burger G."/>
            <person name="Butler M."/>
            <person name="Elias M."/>
            <person name="Idnurm A."/>
            <person name="Lang B.F."/>
            <person name="Sone T."/>
            <person name="Abe A."/>
            <person name="Calvo S.E."/>
            <person name="Corrochano L.M."/>
            <person name="Engels R."/>
            <person name="Fu J."/>
            <person name="Hansberg W."/>
            <person name="Kim J.-M."/>
            <person name="Kodira C.D."/>
            <person name="Koehrsen M.J."/>
            <person name="Liu B."/>
            <person name="Miranda-Saavedra D."/>
            <person name="O'Leary S."/>
            <person name="Ortiz-Castellanos L."/>
            <person name="Poulter R."/>
            <person name="Rodriguez-Romero J."/>
            <person name="Ruiz-Herrera J."/>
            <person name="Shen Y.-Q."/>
            <person name="Zeng Q."/>
            <person name="Galagan J."/>
            <person name="Birren B.W."/>
            <person name="Cuomo C.A."/>
            <person name="Wickes B.L."/>
        </authorList>
    </citation>
    <scope>NUCLEOTIDE SEQUENCE [LARGE SCALE GENOMIC DNA]</scope>
    <source>
        <strain evidence="3">RA 99-880 / ATCC MYA-4621 / FGSC 9543 / NRRL 43880</strain>
    </source>
</reference>
<dbReference type="Proteomes" id="UP000009138">
    <property type="component" value="Unassembled WGS sequence"/>
</dbReference>
<dbReference type="VEuPathDB" id="FungiDB:RO3G_02119"/>
<evidence type="ECO:0000256" key="1">
    <source>
        <dbReference type="SAM" id="MobiDB-lite"/>
    </source>
</evidence>
<feature type="compositionally biased region" description="Low complexity" evidence="1">
    <location>
        <begin position="22"/>
        <end position="35"/>
    </location>
</feature>
<keyword evidence="3" id="KW-1185">Reference proteome</keyword>
<sequence length="52" mass="5840">MVLSWLKKVIPSSMITNTEGKSSSTATSDNDNSDNTWSAYLSSWIWKNSKIE</sequence>
<organism evidence="2 3">
    <name type="scientific">Rhizopus delemar (strain RA 99-880 / ATCC MYA-4621 / FGSC 9543 / NRRL 43880)</name>
    <name type="common">Mucormycosis agent</name>
    <name type="synonym">Rhizopus arrhizus var. delemar</name>
    <dbReference type="NCBI Taxonomy" id="246409"/>
    <lineage>
        <taxon>Eukaryota</taxon>
        <taxon>Fungi</taxon>
        <taxon>Fungi incertae sedis</taxon>
        <taxon>Mucoromycota</taxon>
        <taxon>Mucoromycotina</taxon>
        <taxon>Mucoromycetes</taxon>
        <taxon>Mucorales</taxon>
        <taxon>Mucorineae</taxon>
        <taxon>Rhizopodaceae</taxon>
        <taxon>Rhizopus</taxon>
    </lineage>
</organism>
<dbReference type="InParanoid" id="I1BMI5"/>
<evidence type="ECO:0000313" key="2">
    <source>
        <dbReference type="EMBL" id="EIE77415.1"/>
    </source>
</evidence>
<gene>
    <name evidence="2" type="ORF">RO3G_02119</name>
</gene>
<proteinExistence type="predicted"/>
<dbReference type="EMBL" id="CH476732">
    <property type="protein sequence ID" value="EIE77415.1"/>
    <property type="molecule type" value="Genomic_DNA"/>
</dbReference>
<dbReference type="RefSeq" id="XP_067512811.1">
    <property type="nucleotide sequence ID" value="XM_067656710.1"/>
</dbReference>
<feature type="region of interest" description="Disordered" evidence="1">
    <location>
        <begin position="16"/>
        <end position="35"/>
    </location>
</feature>
<dbReference type="AlphaFoldDB" id="I1BMI5"/>
<evidence type="ECO:0000313" key="3">
    <source>
        <dbReference type="Proteomes" id="UP000009138"/>
    </source>
</evidence>
<name>I1BMI5_RHIO9</name>